<dbReference type="Proteomes" id="UP000688947">
    <property type="component" value="Unassembled WGS sequence"/>
</dbReference>
<feature type="compositionally biased region" description="Polar residues" evidence="1">
    <location>
        <begin position="27"/>
        <end position="39"/>
    </location>
</feature>
<organism evidence="2 3">
    <name type="scientific">Phytophthora cactorum</name>
    <dbReference type="NCBI Taxonomy" id="29920"/>
    <lineage>
        <taxon>Eukaryota</taxon>
        <taxon>Sar</taxon>
        <taxon>Stramenopiles</taxon>
        <taxon>Oomycota</taxon>
        <taxon>Peronosporomycetes</taxon>
        <taxon>Peronosporales</taxon>
        <taxon>Peronosporaceae</taxon>
        <taxon>Phytophthora</taxon>
    </lineage>
</organism>
<evidence type="ECO:0000313" key="2">
    <source>
        <dbReference type="EMBL" id="KAG6950553.1"/>
    </source>
</evidence>
<evidence type="ECO:0000313" key="3">
    <source>
        <dbReference type="Proteomes" id="UP000688947"/>
    </source>
</evidence>
<sequence length="54" mass="5852">EERPDEVKASTPVSGVTATTVSALISARTTQTKLPNSPMSYPRQELSKRGIAHR</sequence>
<name>A0A8T1TWU1_9STRA</name>
<gene>
    <name evidence="2" type="ORF">JG687_00014184</name>
</gene>
<feature type="region of interest" description="Disordered" evidence="1">
    <location>
        <begin position="27"/>
        <end position="54"/>
    </location>
</feature>
<proteinExistence type="predicted"/>
<dbReference type="AlphaFoldDB" id="A0A8T1TWU1"/>
<dbReference type="EMBL" id="JAENGZ010001116">
    <property type="protein sequence ID" value="KAG6950553.1"/>
    <property type="molecule type" value="Genomic_DNA"/>
</dbReference>
<accession>A0A8T1TWU1</accession>
<comment type="caution">
    <text evidence="2">The sequence shown here is derived from an EMBL/GenBank/DDBJ whole genome shotgun (WGS) entry which is preliminary data.</text>
</comment>
<protein>
    <submittedName>
        <fullName evidence="2">Uncharacterized protein</fullName>
    </submittedName>
</protein>
<feature type="non-terminal residue" evidence="2">
    <location>
        <position position="1"/>
    </location>
</feature>
<reference evidence="2" key="1">
    <citation type="submission" date="2021-01" db="EMBL/GenBank/DDBJ databases">
        <title>Phytophthora aleatoria, a newly-described species from Pinus radiata is distinct from Phytophthora cactorum isolates based on comparative genomics.</title>
        <authorList>
            <person name="Mcdougal R."/>
            <person name="Panda P."/>
            <person name="Williams N."/>
            <person name="Studholme D.J."/>
        </authorList>
    </citation>
    <scope>NUCLEOTIDE SEQUENCE</scope>
    <source>
        <strain evidence="2">NZFS 3830</strain>
    </source>
</reference>
<evidence type="ECO:0000256" key="1">
    <source>
        <dbReference type="SAM" id="MobiDB-lite"/>
    </source>
</evidence>